<proteinExistence type="predicted"/>
<evidence type="ECO:0008006" key="3">
    <source>
        <dbReference type="Google" id="ProtNLM"/>
    </source>
</evidence>
<sequence>MKVIKKQVAVLMTLILSQGPFPPDQKIAGFDLEVPFQKWIEFIPETVQYKNKFSKTQKREYTILKPGIWTHVINHHIWQEVKSPCTFAFKRAKVYPSATEKYIEIRGRCKECHGHIHIKCDREPESKSPMVLKCFVVNTDDSLHTGCSKRPMSGNVRVQISKELCEGRMEPHVWRAAEATELMDFGDPEPSHLPNLATLRKAKQERNALELGDKDPVLSLQMLKHSTPHSGSIKDIGLDKFFCHYWSQTQMYMYKLLSKTSTNPTVSFDATGSVVRKLQRPIGMSGHVFLYQGVLAGDKSSSVPVVQMLSERHDVNAITHWLTEWIRAGAPTPKEVVSDFSLALLGALVKAFTPHPDLKSYINVCCGILLGNQSAKVPPCFVRVDVAHCIKMICQWDCLKKKSHRIKDFFVRSMAQLLKSQSMDDARELLRRITIVALSETEGNDSSGVPLISERCKKYLKARIAEENVIIPDEEGEDLEKADQMQWVDDQTQTDLRQWVTEICEESRSLAVANGDHDNMHFLPEIIPNIIWLASYLPLWTGVMIPHFRSTNIIASSANVEAEFKNIKHGLFKHENLPIRVDRFIARHLSFIEGNMRICSAKQKSKEKGEEDAAVATVIVKEANTLPTIPCSVDVKPEMNASCSGTSDVVTNIHSPEEDPVENWRGLALPPKKRKRNSYLSPCPEWLHADPSVRGKKLKVELLKNGNNQQPVKLRKSRISVLNTCAFDAFCQCLCCAFCDSITFANFVCGEGSNNLLQLVKTISTKGLNAQAYIQRAELLSGIFKPIQLKSGALQIDAQCHISTIIEKSVTKHACVCFTKQCSSQFCSLSTQVTREIPFVCTSVAVLQASGIAHLQAAVEEGLNLPESPCLRPIQSPSQCPSAFKTDSTSGKVLCAGKVSHSYSLGELLWIDTDLGSNSIEFPLSEFPSNLMLQGQRFTLRSVIAFRGGLTQDALGHYVAYCRRSPCVWEIYDDLRSGVTGVSEKNKICPHAVLYTKD</sequence>
<dbReference type="EMBL" id="JAYMGO010000018">
    <property type="protein sequence ID" value="KAL1256592.1"/>
    <property type="molecule type" value="Genomic_DNA"/>
</dbReference>
<accession>A0ABR3LUL0</accession>
<dbReference type="Proteomes" id="UP001558613">
    <property type="component" value="Unassembled WGS sequence"/>
</dbReference>
<evidence type="ECO:0000313" key="2">
    <source>
        <dbReference type="Proteomes" id="UP001558613"/>
    </source>
</evidence>
<organism evidence="1 2">
    <name type="scientific">Cirrhinus molitorella</name>
    <name type="common">mud carp</name>
    <dbReference type="NCBI Taxonomy" id="172907"/>
    <lineage>
        <taxon>Eukaryota</taxon>
        <taxon>Metazoa</taxon>
        <taxon>Chordata</taxon>
        <taxon>Craniata</taxon>
        <taxon>Vertebrata</taxon>
        <taxon>Euteleostomi</taxon>
        <taxon>Actinopterygii</taxon>
        <taxon>Neopterygii</taxon>
        <taxon>Teleostei</taxon>
        <taxon>Ostariophysi</taxon>
        <taxon>Cypriniformes</taxon>
        <taxon>Cyprinidae</taxon>
        <taxon>Labeoninae</taxon>
        <taxon>Labeonini</taxon>
        <taxon>Cirrhinus</taxon>
    </lineage>
</organism>
<reference evidence="1 2" key="1">
    <citation type="submission" date="2023-09" db="EMBL/GenBank/DDBJ databases">
        <authorList>
            <person name="Wang M."/>
        </authorList>
    </citation>
    <scope>NUCLEOTIDE SEQUENCE [LARGE SCALE GENOMIC DNA]</scope>
    <source>
        <strain evidence="1">GT-2023</strain>
        <tissue evidence="1">Liver</tissue>
    </source>
</reference>
<name>A0ABR3LUL0_9TELE</name>
<protein>
    <recommendedName>
        <fullName evidence="3">NOF</fullName>
    </recommendedName>
</protein>
<gene>
    <name evidence="1" type="ORF">QQF64_012137</name>
</gene>
<comment type="caution">
    <text evidence="1">The sequence shown here is derived from an EMBL/GenBank/DDBJ whole genome shotgun (WGS) entry which is preliminary data.</text>
</comment>
<keyword evidence="2" id="KW-1185">Reference proteome</keyword>
<evidence type="ECO:0000313" key="1">
    <source>
        <dbReference type="EMBL" id="KAL1256592.1"/>
    </source>
</evidence>